<evidence type="ECO:0000313" key="1">
    <source>
        <dbReference type="EMBL" id="KGM05826.1"/>
    </source>
</evidence>
<dbReference type="RefSeq" id="WP_036315658.1">
    <property type="nucleotide sequence ID" value="NZ_JRQD01000007.1"/>
</dbReference>
<dbReference type="EMBL" id="JRQD01000007">
    <property type="protein sequence ID" value="KGM05826.1"/>
    <property type="molecule type" value="Genomic_DNA"/>
</dbReference>
<sequence>MSLQDFLTQLASSPDTIEFDDTMTVIDEHYHFTPTAFNNGECENDAGQNNGSCKILAFGDLHDLTVEQALACFGKFYREDVLGNPNGHDHQNIRNFMKSGWSGLHFTKQALTPK</sequence>
<dbReference type="Gene3D" id="3.20.160.10">
    <property type="entry name" value="vpa0580 domain like"/>
    <property type="match status" value="1"/>
</dbReference>
<dbReference type="STRING" id="392484.LP43_2388"/>
<comment type="caution">
    <text evidence="1">The sequence shown here is derived from an EMBL/GenBank/DDBJ whole genome shotgun (WGS) entry which is preliminary data.</text>
</comment>
<dbReference type="InterPro" id="IPR038604">
    <property type="entry name" value="HopJ_sf"/>
</dbReference>
<dbReference type="Pfam" id="PF08888">
    <property type="entry name" value="HopJ"/>
    <property type="match status" value="1"/>
</dbReference>
<name>A0A0A0BD10_9GAMM</name>
<gene>
    <name evidence="1" type="ORF">LP43_2388</name>
</gene>
<dbReference type="Proteomes" id="UP000029999">
    <property type="component" value="Unassembled WGS sequence"/>
</dbReference>
<accession>A0A0A0BD10</accession>
<dbReference type="InterPro" id="IPR014984">
    <property type="entry name" value="HopJ"/>
</dbReference>
<protein>
    <submittedName>
        <fullName evidence="1">Type III effector HopPmaJ</fullName>
    </submittedName>
</protein>
<organism evidence="1 2">
    <name type="scientific">Methylophaga thiooxydans</name>
    <dbReference type="NCBI Taxonomy" id="392484"/>
    <lineage>
        <taxon>Bacteria</taxon>
        <taxon>Pseudomonadati</taxon>
        <taxon>Pseudomonadota</taxon>
        <taxon>Gammaproteobacteria</taxon>
        <taxon>Thiotrichales</taxon>
        <taxon>Piscirickettsiaceae</taxon>
        <taxon>Methylophaga</taxon>
    </lineage>
</organism>
<reference evidence="1 2" key="1">
    <citation type="submission" date="2014-09" db="EMBL/GenBank/DDBJ databases">
        <authorList>
            <person name="Grob C."/>
            <person name="Taubert M."/>
            <person name="Howat A.M."/>
            <person name="Burns O.J."/>
            <person name="Dixon J.L."/>
            <person name="Chen Y."/>
            <person name="Murrell J.C."/>
        </authorList>
    </citation>
    <scope>NUCLEOTIDE SEQUENCE [LARGE SCALE GENOMIC DNA]</scope>
    <source>
        <strain evidence="1">L4</strain>
    </source>
</reference>
<dbReference type="AlphaFoldDB" id="A0A0A0BD10"/>
<proteinExistence type="predicted"/>
<evidence type="ECO:0000313" key="2">
    <source>
        <dbReference type="Proteomes" id="UP000029999"/>
    </source>
</evidence>